<evidence type="ECO:0000313" key="3">
    <source>
        <dbReference type="EMBL" id="MBD1546725.1"/>
    </source>
</evidence>
<dbReference type="InterPro" id="IPR035923">
    <property type="entry name" value="TT1751-like_sf"/>
</dbReference>
<evidence type="ECO:0000259" key="2">
    <source>
        <dbReference type="Pfam" id="PF03625"/>
    </source>
</evidence>
<feature type="domain" description="DUF302" evidence="2">
    <location>
        <begin position="85"/>
        <end position="133"/>
    </location>
</feature>
<dbReference type="CDD" id="cd14797">
    <property type="entry name" value="DUF302"/>
    <property type="match status" value="1"/>
</dbReference>
<dbReference type="Proteomes" id="UP000598467">
    <property type="component" value="Unassembled WGS sequence"/>
</dbReference>
<reference evidence="3" key="1">
    <citation type="submission" date="2020-05" db="EMBL/GenBank/DDBJ databases">
        <title>Identification of trans-AT polyketide cluster in two marine bacteria, producers of a novel glutaramide-containing polyketide sesbanimide D and analogs.</title>
        <authorList>
            <person name="Kacar D."/>
            <person name="Rodriguez P."/>
            <person name="Canedo L."/>
            <person name="Gonzalez E."/>
            <person name="Galan B."/>
            <person name="De La Calle F."/>
            <person name="Garcia J.L."/>
        </authorList>
    </citation>
    <scope>NUCLEOTIDE SEQUENCE</scope>
    <source>
        <strain evidence="3">PHM038</strain>
    </source>
</reference>
<sequence>MSGFFGKILIAAGMAATLSGAAMAADMPPSEVTTTYTVQGDFEDVRFALENAIVNRGLVVDYVSHIGDMLARTGADLGAKKDIYTNAQSMLFCSAVLSRAAMEADPANIAFCPYGVFVYETADNPGTVVVGYRNLTETGDEASKKAIADVNALLNDIVKEASE</sequence>
<dbReference type="EMBL" id="JABFCZ010000010">
    <property type="protein sequence ID" value="MBD1546725.1"/>
    <property type="molecule type" value="Genomic_DNA"/>
</dbReference>
<dbReference type="Pfam" id="PF03625">
    <property type="entry name" value="DUF302"/>
    <property type="match status" value="1"/>
</dbReference>
<name>A0A926NZY0_9HYPH</name>
<protein>
    <submittedName>
        <fullName evidence="3">DUF302 domain-containing protein</fullName>
    </submittedName>
</protein>
<dbReference type="Gene3D" id="3.30.310.70">
    <property type="entry name" value="TT1751-like domain"/>
    <property type="match status" value="1"/>
</dbReference>
<dbReference type="AlphaFoldDB" id="A0A926NZY0"/>
<dbReference type="SUPFAM" id="SSF103247">
    <property type="entry name" value="TT1751-like"/>
    <property type="match status" value="1"/>
</dbReference>
<feature type="signal peptide" evidence="1">
    <location>
        <begin position="1"/>
        <end position="24"/>
    </location>
</feature>
<accession>A0A926NZY0</accession>
<dbReference type="RefSeq" id="WP_190291389.1">
    <property type="nucleotide sequence ID" value="NZ_JABFCZ010000010.1"/>
</dbReference>
<feature type="chain" id="PRO_5037756183" evidence="1">
    <location>
        <begin position="25"/>
        <end position="163"/>
    </location>
</feature>
<organism evidence="3 4">
    <name type="scientific">Roseibium aggregatum</name>
    <dbReference type="NCBI Taxonomy" id="187304"/>
    <lineage>
        <taxon>Bacteria</taxon>
        <taxon>Pseudomonadati</taxon>
        <taxon>Pseudomonadota</taxon>
        <taxon>Alphaproteobacteria</taxon>
        <taxon>Hyphomicrobiales</taxon>
        <taxon>Stappiaceae</taxon>
        <taxon>Roseibium</taxon>
    </lineage>
</organism>
<gene>
    <name evidence="3" type="ORF">HK439_10660</name>
</gene>
<evidence type="ECO:0000256" key="1">
    <source>
        <dbReference type="SAM" id="SignalP"/>
    </source>
</evidence>
<keyword evidence="1" id="KW-0732">Signal</keyword>
<proteinExistence type="predicted"/>
<dbReference type="InterPro" id="IPR005180">
    <property type="entry name" value="DUF302"/>
</dbReference>
<evidence type="ECO:0000313" key="4">
    <source>
        <dbReference type="Proteomes" id="UP000598467"/>
    </source>
</evidence>
<comment type="caution">
    <text evidence="3">The sequence shown here is derived from an EMBL/GenBank/DDBJ whole genome shotgun (WGS) entry which is preliminary data.</text>
</comment>